<dbReference type="CDD" id="cd07987">
    <property type="entry name" value="LPLAT_MGAT-like"/>
    <property type="match status" value="1"/>
</dbReference>
<dbReference type="GO" id="GO:0016020">
    <property type="term" value="C:membrane"/>
    <property type="evidence" value="ECO:0007669"/>
    <property type="project" value="TreeGrafter"/>
</dbReference>
<dbReference type="EMBL" id="LGRX02033355">
    <property type="protein sequence ID" value="KAK3241622.1"/>
    <property type="molecule type" value="Genomic_DNA"/>
</dbReference>
<feature type="compositionally biased region" description="Low complexity" evidence="4">
    <location>
        <begin position="374"/>
        <end position="390"/>
    </location>
</feature>
<keyword evidence="2" id="KW-0808">Transferase</keyword>
<feature type="region of interest" description="Disordered" evidence="4">
    <location>
        <begin position="367"/>
        <end position="413"/>
    </location>
</feature>
<feature type="compositionally biased region" description="Low complexity" evidence="4">
    <location>
        <begin position="508"/>
        <end position="527"/>
    </location>
</feature>
<dbReference type="Pfam" id="PF03982">
    <property type="entry name" value="DAGAT"/>
    <property type="match status" value="1"/>
</dbReference>
<dbReference type="InterPro" id="IPR002123">
    <property type="entry name" value="Plipid/glycerol_acylTrfase"/>
</dbReference>
<dbReference type="PANTHER" id="PTHR22753">
    <property type="entry name" value="TRANSMEMBRANE PROTEIN 68"/>
    <property type="match status" value="1"/>
</dbReference>
<dbReference type="InterPro" id="IPR007130">
    <property type="entry name" value="DAGAT"/>
</dbReference>
<feature type="compositionally biased region" description="Pro residues" evidence="4">
    <location>
        <begin position="391"/>
        <end position="400"/>
    </location>
</feature>
<evidence type="ECO:0000256" key="3">
    <source>
        <dbReference type="ARBA" id="ARBA00023315"/>
    </source>
</evidence>
<comment type="similarity">
    <text evidence="1">Belongs to the diacylglycerol acyltransferase family.</text>
</comment>
<sequence>MQRTQPHPFPLSKRKVLQRVKPRSVTTRSKDLNEPEFAGGSADDLGKPPRSGPKSPEDLLLQSLDYDVRVIQLDDADGKAVQRAAIGHINSSHEAPHFVAPLGVRRHLPLFIFLPGLDGTGLYLASQLDNLKEHYDVRCLAIPPTDRLSYTELADIVFDFICRERAARGTGVGGCSGGSLVTVAGESFGAPIGLTLAVSHPEAAQILLVINSGSSLRRHPLLFYGSYLVPLIPDALYEGGAYSIAPFLSDIRRMGEENRKLIMPPLSVQIVPKDTVNHRVRLMADFTLSDASISGIKAETLCIASGRDRLLASLAESRRLSALIPSCQVHIIHEASHTALLEKETDLAAILEEAMLLPSNSTIVNPAEISPIHPSTSSDPRSASAAAPQGAPSPAPSAPRPPRRVSMQHARGSSAASAAAKVAAAEAQAAAAKLAVTRATVKDARAAAANFRANPSDQAAHESAQKAVSKLVELSQQSSTFSLPPPRSPPHETVSTSTLPPSSPASTPPNSSTPLTGQPAPAAVAPPARTPPSQAAAPKRSSKKKKKRSSLSEEGMTGRLAGANIDRMFEEVPLMRAWNWVTRPEFSGLENVASVADQAPLLFVGNHTIYGVFDMPLMMYELRKTFGISLRGLAHPLHYETPFGELFARYGAVKATPRNYFKLLDAGEAVLLYPGGAREVAKRHGEKYKLLWKDETDFVRLAMRFGATIVPFSAVGVDDAFDIKMDATDLLGSPVVGNTIREMLKEAGLDGDDSPIDPADAVPPLATGLGGLPFVPSASRLYFHFGTPIATDMYSKADIENRELCQTLYKDVQKSVADGIQELQELRADDPLRDLMPRTILSAFELWDGS</sequence>
<dbReference type="PANTHER" id="PTHR22753:SF48">
    <property type="entry name" value="PHOSPHOLIPID_GLYCEROL ACYLTRANSFERASE DOMAIN-CONTAINING PROTEIN"/>
    <property type="match status" value="1"/>
</dbReference>
<keyword evidence="7" id="KW-1185">Reference proteome</keyword>
<gene>
    <name evidence="6" type="ORF">CYMTET_48630</name>
</gene>
<dbReference type="GO" id="GO:0004144">
    <property type="term" value="F:diacylglycerol O-acyltransferase activity"/>
    <property type="evidence" value="ECO:0007669"/>
    <property type="project" value="UniProtKB-ARBA"/>
</dbReference>
<protein>
    <recommendedName>
        <fullName evidence="5">Phospholipid/glycerol acyltransferase domain-containing protein</fullName>
    </recommendedName>
</protein>
<reference evidence="6 7" key="1">
    <citation type="journal article" date="2015" name="Genome Biol. Evol.">
        <title>Comparative Genomics of a Bacterivorous Green Alga Reveals Evolutionary Causalities and Consequences of Phago-Mixotrophic Mode of Nutrition.</title>
        <authorList>
            <person name="Burns J.A."/>
            <person name="Paasch A."/>
            <person name="Narechania A."/>
            <person name="Kim E."/>
        </authorList>
    </citation>
    <scope>NUCLEOTIDE SEQUENCE [LARGE SCALE GENOMIC DNA]</scope>
    <source>
        <strain evidence="6 7">PLY_AMNH</strain>
    </source>
</reference>
<comment type="caution">
    <text evidence="6">The sequence shown here is derived from an EMBL/GenBank/DDBJ whole genome shotgun (WGS) entry which is preliminary data.</text>
</comment>
<feature type="region of interest" description="Disordered" evidence="4">
    <location>
        <begin position="452"/>
        <end position="559"/>
    </location>
</feature>
<keyword evidence="3" id="KW-0012">Acyltransferase</keyword>
<evidence type="ECO:0000313" key="7">
    <source>
        <dbReference type="Proteomes" id="UP001190700"/>
    </source>
</evidence>
<evidence type="ECO:0000256" key="2">
    <source>
        <dbReference type="ARBA" id="ARBA00022679"/>
    </source>
</evidence>
<evidence type="ECO:0000256" key="4">
    <source>
        <dbReference type="SAM" id="MobiDB-lite"/>
    </source>
</evidence>
<evidence type="ECO:0000256" key="1">
    <source>
        <dbReference type="ARBA" id="ARBA00005420"/>
    </source>
</evidence>
<dbReference type="SUPFAM" id="SSF53474">
    <property type="entry name" value="alpha/beta-Hydrolases"/>
    <property type="match status" value="1"/>
</dbReference>
<accession>A0AAE0BRZ9</accession>
<feature type="compositionally biased region" description="Basic residues" evidence="4">
    <location>
        <begin position="12"/>
        <end position="22"/>
    </location>
</feature>
<dbReference type="AlphaFoldDB" id="A0AAE0BRZ9"/>
<proteinExistence type="inferred from homology"/>
<feature type="domain" description="Phospholipid/glycerol acyltransferase" evidence="5">
    <location>
        <begin position="601"/>
        <end position="717"/>
    </location>
</feature>
<dbReference type="Proteomes" id="UP001190700">
    <property type="component" value="Unassembled WGS sequence"/>
</dbReference>
<name>A0AAE0BRZ9_9CHLO</name>
<evidence type="ECO:0000313" key="6">
    <source>
        <dbReference type="EMBL" id="KAK3241622.1"/>
    </source>
</evidence>
<dbReference type="Gene3D" id="3.40.50.1820">
    <property type="entry name" value="alpha/beta hydrolase"/>
    <property type="match status" value="1"/>
</dbReference>
<dbReference type="InterPro" id="IPR029058">
    <property type="entry name" value="AB_hydrolase_fold"/>
</dbReference>
<dbReference type="SUPFAM" id="SSF69593">
    <property type="entry name" value="Glycerol-3-phosphate (1)-acyltransferase"/>
    <property type="match status" value="1"/>
</dbReference>
<evidence type="ECO:0000259" key="5">
    <source>
        <dbReference type="SMART" id="SM00563"/>
    </source>
</evidence>
<dbReference type="SMART" id="SM00563">
    <property type="entry name" value="PlsC"/>
    <property type="match status" value="1"/>
</dbReference>
<organism evidence="6 7">
    <name type="scientific">Cymbomonas tetramitiformis</name>
    <dbReference type="NCBI Taxonomy" id="36881"/>
    <lineage>
        <taxon>Eukaryota</taxon>
        <taxon>Viridiplantae</taxon>
        <taxon>Chlorophyta</taxon>
        <taxon>Pyramimonadophyceae</taxon>
        <taxon>Pyramimonadales</taxon>
        <taxon>Pyramimonadaceae</taxon>
        <taxon>Cymbomonas</taxon>
    </lineage>
</organism>
<feature type="compositionally biased region" description="Basic residues" evidence="4">
    <location>
        <begin position="540"/>
        <end position="549"/>
    </location>
</feature>
<feature type="region of interest" description="Disordered" evidence="4">
    <location>
        <begin position="1"/>
        <end position="58"/>
    </location>
</feature>